<dbReference type="Pfam" id="PF16810">
    <property type="entry name" value="RXLR"/>
    <property type="match status" value="1"/>
</dbReference>
<evidence type="ECO:0000313" key="7">
    <source>
        <dbReference type="Proteomes" id="UP000198211"/>
    </source>
</evidence>
<feature type="signal peptide" evidence="5">
    <location>
        <begin position="1"/>
        <end position="23"/>
    </location>
</feature>
<feature type="chain" id="PRO_5028519370" description="RxLR effector protein" evidence="5">
    <location>
        <begin position="24"/>
        <end position="120"/>
    </location>
</feature>
<dbReference type="EMBL" id="NBNE01001596">
    <property type="protein sequence ID" value="OWZ13375.1"/>
    <property type="molecule type" value="Genomic_DNA"/>
</dbReference>
<evidence type="ECO:0000256" key="1">
    <source>
        <dbReference type="ARBA" id="ARBA00004613"/>
    </source>
</evidence>
<comment type="subcellular location">
    <subcellularLocation>
        <location evidence="1 5">Secreted</location>
    </subcellularLocation>
</comment>
<dbReference type="Proteomes" id="UP000198211">
    <property type="component" value="Unassembled WGS sequence"/>
</dbReference>
<protein>
    <recommendedName>
        <fullName evidence="5">RxLR effector protein</fullName>
    </recommendedName>
</protein>
<evidence type="ECO:0000256" key="5">
    <source>
        <dbReference type="RuleBase" id="RU367124"/>
    </source>
</evidence>
<evidence type="ECO:0000256" key="3">
    <source>
        <dbReference type="ARBA" id="ARBA00022525"/>
    </source>
</evidence>
<sequence length="120" mass="13397">MHFRYLLLIAAAAFLANHDAVCAGQATAASVETATQLNSVDAEKMKRFLRSHKRVDDDTVAETEERGQLQNMFFSSWLSAGKSPGQANQLIQQFTISADKKAKLLKKYTAKYQGMYSTFK</sequence>
<keyword evidence="4 5" id="KW-0732">Signal</keyword>
<accession>A0A225W711</accession>
<evidence type="ECO:0000313" key="6">
    <source>
        <dbReference type="EMBL" id="OWZ13375.1"/>
    </source>
</evidence>
<keyword evidence="3 5" id="KW-0964">Secreted</keyword>
<name>A0A225W711_9STRA</name>
<organism evidence="6 7">
    <name type="scientific">Phytophthora megakarya</name>
    <dbReference type="NCBI Taxonomy" id="4795"/>
    <lineage>
        <taxon>Eukaryota</taxon>
        <taxon>Sar</taxon>
        <taxon>Stramenopiles</taxon>
        <taxon>Oomycota</taxon>
        <taxon>Peronosporomycetes</taxon>
        <taxon>Peronosporales</taxon>
        <taxon>Peronosporaceae</taxon>
        <taxon>Phytophthora</taxon>
    </lineage>
</organism>
<comment type="similarity">
    <text evidence="2 5">Belongs to the RxLR effector family.</text>
</comment>
<gene>
    <name evidence="6" type="ORF">PHMEG_00013308</name>
</gene>
<dbReference type="InterPro" id="IPR031825">
    <property type="entry name" value="RXLR"/>
</dbReference>
<evidence type="ECO:0000256" key="4">
    <source>
        <dbReference type="ARBA" id="ARBA00022729"/>
    </source>
</evidence>
<keyword evidence="7" id="KW-1185">Reference proteome</keyword>
<proteinExistence type="inferred from homology"/>
<comment type="function">
    <text evidence="5">Effector that suppresses plant defense responses during pathogen infection.</text>
</comment>
<dbReference type="GO" id="GO:0005576">
    <property type="term" value="C:extracellular region"/>
    <property type="evidence" value="ECO:0007669"/>
    <property type="project" value="UniProtKB-SubCell"/>
</dbReference>
<evidence type="ECO:0000256" key="2">
    <source>
        <dbReference type="ARBA" id="ARBA00010400"/>
    </source>
</evidence>
<dbReference type="AlphaFoldDB" id="A0A225W711"/>
<reference evidence="7" key="1">
    <citation type="submission" date="2017-03" db="EMBL/GenBank/DDBJ databases">
        <title>Phytopthora megakarya and P. palmivora, two closely related causual agents of cacao black pod achieved similar genome size and gene model numbers by different mechanisms.</title>
        <authorList>
            <person name="Ali S."/>
            <person name="Shao J."/>
            <person name="Larry D.J."/>
            <person name="Kronmiller B."/>
            <person name="Shen D."/>
            <person name="Strem M.D."/>
            <person name="Melnick R.L."/>
            <person name="Guiltinan M.J."/>
            <person name="Tyler B.M."/>
            <person name="Meinhardt L.W."/>
            <person name="Bailey B.A."/>
        </authorList>
    </citation>
    <scope>NUCLEOTIDE SEQUENCE [LARGE SCALE GENOMIC DNA]</scope>
    <source>
        <strain evidence="7">zdho120</strain>
    </source>
</reference>
<comment type="domain">
    <text evidence="5">The RxLR-dEER motif acts to carry the protein into the host cell cytoplasm through binding to cell surface phosphatidylinositol-3-phosphate.</text>
</comment>
<comment type="caution">
    <text evidence="6">The sequence shown here is derived from an EMBL/GenBank/DDBJ whole genome shotgun (WGS) entry which is preliminary data.</text>
</comment>